<reference evidence="1 2" key="1">
    <citation type="submission" date="2022-06" db="EMBL/GenBank/DDBJ databases">
        <title>Sequencing the genomes of 1000 actinobacteria strains.</title>
        <authorList>
            <person name="Klenk H.-P."/>
        </authorList>
    </citation>
    <scope>NUCLEOTIDE SEQUENCE [LARGE SCALE GENOMIC DNA]</scope>
    <source>
        <strain evidence="1 2">DSM 41656</strain>
    </source>
</reference>
<name>A0ABT1J3P3_9ACTN</name>
<accession>A0ABT1J3P3</accession>
<dbReference type="RefSeq" id="WP_253799983.1">
    <property type="nucleotide sequence ID" value="NZ_BAAAUB010000019.1"/>
</dbReference>
<dbReference type="Gene3D" id="3.10.450.50">
    <property type="match status" value="1"/>
</dbReference>
<dbReference type="SUPFAM" id="SSF54427">
    <property type="entry name" value="NTF2-like"/>
    <property type="match status" value="1"/>
</dbReference>
<evidence type="ECO:0000313" key="1">
    <source>
        <dbReference type="EMBL" id="MCP2311366.1"/>
    </source>
</evidence>
<protein>
    <recommendedName>
        <fullName evidence="3">SnoaL-like protein</fullName>
    </recommendedName>
</protein>
<proteinExistence type="predicted"/>
<dbReference type="InterPro" id="IPR032710">
    <property type="entry name" value="NTF2-like_dom_sf"/>
</dbReference>
<comment type="caution">
    <text evidence="1">The sequence shown here is derived from an EMBL/GenBank/DDBJ whole genome shotgun (WGS) entry which is preliminary data.</text>
</comment>
<evidence type="ECO:0008006" key="3">
    <source>
        <dbReference type="Google" id="ProtNLM"/>
    </source>
</evidence>
<gene>
    <name evidence="1" type="ORF">FHR36_004529</name>
</gene>
<keyword evidence="2" id="KW-1185">Reference proteome</keyword>
<organism evidence="1 2">
    <name type="scientific">Kitasatospora paracochleata</name>
    <dbReference type="NCBI Taxonomy" id="58354"/>
    <lineage>
        <taxon>Bacteria</taxon>
        <taxon>Bacillati</taxon>
        <taxon>Actinomycetota</taxon>
        <taxon>Actinomycetes</taxon>
        <taxon>Kitasatosporales</taxon>
        <taxon>Streptomycetaceae</taxon>
        <taxon>Kitasatospora</taxon>
    </lineage>
</organism>
<evidence type="ECO:0000313" key="2">
    <source>
        <dbReference type="Proteomes" id="UP001206483"/>
    </source>
</evidence>
<dbReference type="Proteomes" id="UP001206483">
    <property type="component" value="Unassembled WGS sequence"/>
</dbReference>
<dbReference type="EMBL" id="JAMZDX010000004">
    <property type="protein sequence ID" value="MCP2311366.1"/>
    <property type="molecule type" value="Genomic_DNA"/>
</dbReference>
<sequence>MGERAHSTRLERILGVRLSEDAVRQWPQSGEIIRGRSRIAEVESHFVGLRLGVGRRRAFGDTVVVEWSTDYGDGRVYRNVSIAELVAGMAVRVTDYWGEPFTPPPWRQTLAEDLEMPADGTWPAAEALTQD</sequence>